<accession>A0A183U424</accession>
<dbReference type="AlphaFoldDB" id="A0A183U424"/>
<feature type="region of interest" description="Disordered" evidence="1">
    <location>
        <begin position="1"/>
        <end position="22"/>
    </location>
</feature>
<evidence type="ECO:0000313" key="2">
    <source>
        <dbReference type="EMBL" id="VDM28961.1"/>
    </source>
</evidence>
<evidence type="ECO:0000256" key="1">
    <source>
        <dbReference type="SAM" id="MobiDB-lite"/>
    </source>
</evidence>
<feature type="compositionally biased region" description="Basic and acidic residues" evidence="1">
    <location>
        <begin position="7"/>
        <end position="22"/>
    </location>
</feature>
<dbReference type="EMBL" id="UYWY01003961">
    <property type="protein sequence ID" value="VDM28961.1"/>
    <property type="molecule type" value="Genomic_DNA"/>
</dbReference>
<evidence type="ECO:0000313" key="4">
    <source>
        <dbReference type="WBParaSite" id="TCNE_0000324401-mRNA-1"/>
    </source>
</evidence>
<reference evidence="2 3" key="2">
    <citation type="submission" date="2018-11" db="EMBL/GenBank/DDBJ databases">
        <authorList>
            <consortium name="Pathogen Informatics"/>
        </authorList>
    </citation>
    <scope>NUCLEOTIDE SEQUENCE [LARGE SCALE GENOMIC DNA]</scope>
</reference>
<keyword evidence="3" id="KW-1185">Reference proteome</keyword>
<dbReference type="WBParaSite" id="TCNE_0000324401-mRNA-1">
    <property type="protein sequence ID" value="TCNE_0000324401-mRNA-1"/>
    <property type="gene ID" value="TCNE_0000324401"/>
</dbReference>
<organism evidence="3 4">
    <name type="scientific">Toxocara canis</name>
    <name type="common">Canine roundworm</name>
    <dbReference type="NCBI Taxonomy" id="6265"/>
    <lineage>
        <taxon>Eukaryota</taxon>
        <taxon>Metazoa</taxon>
        <taxon>Ecdysozoa</taxon>
        <taxon>Nematoda</taxon>
        <taxon>Chromadorea</taxon>
        <taxon>Rhabditida</taxon>
        <taxon>Spirurina</taxon>
        <taxon>Ascaridomorpha</taxon>
        <taxon>Ascaridoidea</taxon>
        <taxon>Toxocaridae</taxon>
        <taxon>Toxocara</taxon>
    </lineage>
</organism>
<evidence type="ECO:0000313" key="3">
    <source>
        <dbReference type="Proteomes" id="UP000050794"/>
    </source>
</evidence>
<protein>
    <submittedName>
        <fullName evidence="4">Transposase</fullName>
    </submittedName>
</protein>
<reference evidence="4" key="1">
    <citation type="submission" date="2016-06" db="UniProtKB">
        <authorList>
            <consortium name="WormBaseParasite"/>
        </authorList>
    </citation>
    <scope>IDENTIFICATION</scope>
</reference>
<sequence length="75" mass="8327">MPKLKRKNSDQNPKEKRGEKRTLSKAIFPISVAVMLTSHNNVRYGSLLGTFPKHGEILQADLPINAVEQLLLSTG</sequence>
<gene>
    <name evidence="2" type="ORF">TCNE_LOCUS3244</name>
</gene>
<name>A0A183U424_TOXCA</name>
<proteinExistence type="predicted"/>
<dbReference type="Proteomes" id="UP000050794">
    <property type="component" value="Unassembled WGS sequence"/>
</dbReference>